<protein>
    <recommendedName>
        <fullName evidence="3">Bacterial Ig-like domain-containing protein</fullName>
    </recommendedName>
</protein>
<dbReference type="Proteomes" id="UP000283627">
    <property type="component" value="Unassembled WGS sequence"/>
</dbReference>
<accession>A0A423KAK4</accession>
<reference evidence="1 2" key="1">
    <citation type="submission" date="2016-10" db="EMBL/GenBank/DDBJ databases">
        <title>Comparative genome analysis of multiple Pseudomonas spp. focuses on biocontrol and plant growth promoting traits.</title>
        <authorList>
            <person name="Tao X.-Y."/>
            <person name="Taylor C.G."/>
        </authorList>
    </citation>
    <scope>NUCLEOTIDE SEQUENCE [LARGE SCALE GENOMIC DNA]</scope>
    <source>
        <strain evidence="1 2">39A2</strain>
    </source>
</reference>
<gene>
    <name evidence="1" type="ORF">BK665_23720</name>
</gene>
<evidence type="ECO:0000313" key="1">
    <source>
        <dbReference type="EMBL" id="RON49093.1"/>
    </source>
</evidence>
<evidence type="ECO:0000313" key="2">
    <source>
        <dbReference type="Proteomes" id="UP000283627"/>
    </source>
</evidence>
<dbReference type="AlphaFoldDB" id="A0A423KAK4"/>
<proteinExistence type="predicted"/>
<dbReference type="OrthoDB" id="6733505at2"/>
<dbReference type="Gene3D" id="2.60.40.10">
    <property type="entry name" value="Immunoglobulins"/>
    <property type="match status" value="3"/>
</dbReference>
<sequence length="678" mass="71636">MFTPPGWNGSVTVLPGAVTLVARQSVDGVISERGAPVILKVRPPRLNAVSVTPLANAGLRFSGAGYEGATVEVTKLSGPGSSTVQPATVGSTGTWSVDAANWPPGQYTFKATQKVPDNTGGSIVSPDFTFSYTVPLPLPTASHTGDYRPVFSGIGYNGATVVLLNALGGNKVAPDAPVSGGGWSSTASEAWGPTFKRKVQLRQEMSGQPPSNWVELEVTIAPLAPVITEITGGDDSQRSPTVKGTCWPGALLKLVFSDAPTMVHEFTVPDGNWTYRRSTPFAPNVTHTVTVTQTAAYQTSDATTRPFEVRRTLLKPVIFEPTNELEVERNLTVRGRDGVAGASMQLRIGGNNTGPSQPLTSDGLWSIELKGLAFGRLILDAQQTLDGRPSERSEPVVVNVVLMPPRFTTPTAGGELPRTSWISGTGMPGAQVDVWLEGRADFLLQGYPVDTNGIWKGLVTLPVGGTKLQARQTIAQVVSNASPPLMCYVVPNAPLIETPVKDGQVGGTTVVSGFAEPGETVSVYLGATLLGSALVLMDRTWSVPVTFTQPGGAYVLVAGASLDGFESDRSAQQPVVLGRYVPTIDSPRAGSSVRHPVTFSGQGRSGTGQLVSWFNPEFPWAPNLTVTAQGWQGLSVRTLPAGGNWCRFKQTIVDGADASTISDWSESARFEVLDRASR</sequence>
<name>A0A423KAK4_9PSED</name>
<organism evidence="1 2">
    <name type="scientific">Pseudomonas frederiksbergensis</name>
    <dbReference type="NCBI Taxonomy" id="104087"/>
    <lineage>
        <taxon>Bacteria</taxon>
        <taxon>Pseudomonadati</taxon>
        <taxon>Pseudomonadota</taxon>
        <taxon>Gammaproteobacteria</taxon>
        <taxon>Pseudomonadales</taxon>
        <taxon>Pseudomonadaceae</taxon>
        <taxon>Pseudomonas</taxon>
    </lineage>
</organism>
<evidence type="ECO:0008006" key="3">
    <source>
        <dbReference type="Google" id="ProtNLM"/>
    </source>
</evidence>
<dbReference type="EMBL" id="MOBP01000016">
    <property type="protein sequence ID" value="RON49093.1"/>
    <property type="molecule type" value="Genomic_DNA"/>
</dbReference>
<comment type="caution">
    <text evidence="1">The sequence shown here is derived from an EMBL/GenBank/DDBJ whole genome shotgun (WGS) entry which is preliminary data.</text>
</comment>
<dbReference type="InterPro" id="IPR013783">
    <property type="entry name" value="Ig-like_fold"/>
</dbReference>